<dbReference type="OrthoDB" id="9806511at2"/>
<sequence length="96" mass="10464">MPTLTGNYATAHASKYLQQLCKHFGHKVDVSYDMQAGTAALPVGPAQLVASDEALSVVIALNDAGDADRAKYILDSHLEKFAFREEFTTMDWAMAD</sequence>
<organism evidence="1 2">
    <name type="scientific">Pontivivens marinum</name>
    <dbReference type="NCBI Taxonomy" id="1690039"/>
    <lineage>
        <taxon>Bacteria</taxon>
        <taxon>Pseudomonadati</taxon>
        <taxon>Pseudomonadota</taxon>
        <taxon>Alphaproteobacteria</taxon>
        <taxon>Rhodobacterales</taxon>
        <taxon>Paracoccaceae</taxon>
        <taxon>Pontivivens</taxon>
    </lineage>
</organism>
<protein>
    <recommendedName>
        <fullName evidence="3">DUF2218 domain-containing protein</fullName>
    </recommendedName>
</protein>
<gene>
    <name evidence="1" type="ORF">SAMN06273572_10440</name>
</gene>
<evidence type="ECO:0000313" key="1">
    <source>
        <dbReference type="EMBL" id="SOH94342.1"/>
    </source>
</evidence>
<dbReference type="Proteomes" id="UP000220034">
    <property type="component" value="Unassembled WGS sequence"/>
</dbReference>
<evidence type="ECO:0000313" key="2">
    <source>
        <dbReference type="Proteomes" id="UP000220034"/>
    </source>
</evidence>
<dbReference type="InterPro" id="IPR014543">
    <property type="entry name" value="UCP028291"/>
</dbReference>
<reference evidence="2" key="1">
    <citation type="submission" date="2017-09" db="EMBL/GenBank/DDBJ databases">
        <authorList>
            <person name="Varghese N."/>
            <person name="Submissions S."/>
        </authorList>
    </citation>
    <scope>NUCLEOTIDE SEQUENCE [LARGE SCALE GENOMIC DNA]</scope>
    <source>
        <strain evidence="2">C7</strain>
    </source>
</reference>
<dbReference type="Pfam" id="PF09981">
    <property type="entry name" value="DUF2218"/>
    <property type="match status" value="1"/>
</dbReference>
<dbReference type="EMBL" id="OCTN01000004">
    <property type="protein sequence ID" value="SOH94342.1"/>
    <property type="molecule type" value="Genomic_DNA"/>
</dbReference>
<dbReference type="AlphaFoldDB" id="A0A2C9CSV7"/>
<proteinExistence type="predicted"/>
<keyword evidence="2" id="KW-1185">Reference proteome</keyword>
<evidence type="ECO:0008006" key="3">
    <source>
        <dbReference type="Google" id="ProtNLM"/>
    </source>
</evidence>
<dbReference type="PIRSF" id="PIRSF028291">
    <property type="entry name" value="UCP028291"/>
    <property type="match status" value="1"/>
</dbReference>
<dbReference type="Gene3D" id="3.30.310.50">
    <property type="entry name" value="Alpha-D-phosphohexomutase, C-terminal domain"/>
    <property type="match status" value="1"/>
</dbReference>
<name>A0A2C9CSV7_9RHOB</name>
<accession>A0A2C9CSV7</accession>
<dbReference type="RefSeq" id="WP_097929904.1">
    <property type="nucleotide sequence ID" value="NZ_OCTN01000004.1"/>
</dbReference>